<dbReference type="PANTHER" id="PTHR36985">
    <property type="entry name" value="TRANSLOCATION AND ASSEMBLY MODULE SUBUNIT TAMB"/>
    <property type="match status" value="1"/>
</dbReference>
<feature type="region of interest" description="Disordered" evidence="5">
    <location>
        <begin position="1440"/>
        <end position="1467"/>
    </location>
</feature>
<evidence type="ECO:0000256" key="5">
    <source>
        <dbReference type="SAM" id="MobiDB-lite"/>
    </source>
</evidence>
<evidence type="ECO:0000256" key="2">
    <source>
        <dbReference type="ARBA" id="ARBA00022692"/>
    </source>
</evidence>
<evidence type="ECO:0000259" key="6">
    <source>
        <dbReference type="Pfam" id="PF04357"/>
    </source>
</evidence>
<evidence type="ECO:0000256" key="3">
    <source>
        <dbReference type="ARBA" id="ARBA00022989"/>
    </source>
</evidence>
<protein>
    <recommendedName>
        <fullName evidence="6">Translocation and assembly module TamB C-terminal domain-containing protein</fullName>
    </recommendedName>
</protein>
<sequence>MLLFIILILLLSIPAVQTSIAKHVTNRINSDFKTNINIERIGLQVNGDVELKGVLIRDFKKDTLISATELNTSILSFKNLYNGKLVFGDIDLEGVIFNLVTYKGETDTNLDVFVARFDEDNQEDKESSFLLSSSDVTIRDGLFRMINENNETPKILEFTSVFANATNLLINGPNVSTRINTLAFNDSRGLKMKNLVTNFSYTKEQILLENLDIKTESSILKGDVKFSYNREDLQFFTDKVQVNANFTEADIALNELNTFYDEFGINQHANFTTQVTGTLNDMQLNNLRLNTSTNSRIYGNIHFKNLFNKEENNFYMNGDFSNLSSNYKDLKALLPNVLGNAIPSAFDRLGRFTIVGQSEITTSTIKAKLQIQTDLGFIDSDLEMKTFNDVDNATYTGQIVFKDFNIGEFLENTKWGETSLNLKVNGKGFSLEGLDTKLLGDVYSVAYNGYEYNNLEVSGVLGNNIYDGKLVSNDDNLKLKFNGLADFSKDINEFDFIADVSYANLKAMNFVKNDSLSTFKGTVIMKATGTSVNNAIGSIQFNNTSYINEHDSYFFEDFQISSSFQDEVRYINVNSPDIITGQLSGVFLFEDIDKLFENAVGSIYANFKPHKVLENQYIDFNFNIYNKIVEVFVPDIELGSNTYIRGHVESQEDEFKLTFKSPKIKLFDYFADQISLQVDNKNPLFNTYVEVDSINTNYYNISKFNLINVTLKDTLFIRSEFKGGKNNNDAYNLSFYHTINKENKSVVGFSKSDLTFKGNTWVLNENRNRNNRLVFDNKFKNVKIDSFLMSHNSEQIKLFGELRDSTYKDIKLNFKDVDLAKITPSIDSLDLRGNVNGKLDVFQQNGLYLPDANITVDDLEINKLVLGSFDAQIRGNESLTNYSVYAKIKDDANESFSAIGIIDVASNVSTIDVDLNFNNFNLSPLNPFLSGILSNIRGDVTGVAKLEGSLNKPQLNGDLVLNNSGLTVPYLNVDFEFANKSSVTLDNQSFVFNNIRLTDTKYNSKGVLDGSINHVNFGDWSLDLDINTPRLLVLDTQEETEEAPYYGTGFIGGMASIKGPTSDLVISVIGETKPGTTFVIPLTDSATFGDNSFIHFLTPEEKLAKSLGQEVNSQNISGLELDFELDITQDAEIEIVIDKVSGSTIKGSGVGGLLIDINTNGKFNIYGDFSVFDGVYNFMYGGIVQKKFIVEPGGTLAWEGDPFSAQMEISAIYKTQANPSPLLDNPINRSIPVHVLTNLSGPLEKPDIEFEFEFPNVSSTVKSELNYRLDSKEDRDNQALYLLATGAFSNRLNDINITGTITERLNGIINGFFSTSDNKVNIGLNFEAGENTPDYQTDDRLGVTLQTNISDRILINGKVGVPVGGVSETVIAGDVQIDFLLNDEGTLTAKVFNRENSIRNFGEEIGYTQGVGIAWNVDFDTFSELIQIIFKGKQEYEEEKAKEAEQAEENDKNIPGFIGFKNEDEKN</sequence>
<feature type="compositionally biased region" description="Basic and acidic residues" evidence="5">
    <location>
        <begin position="1440"/>
        <end position="1452"/>
    </location>
</feature>
<dbReference type="Pfam" id="PF04357">
    <property type="entry name" value="TamB"/>
    <property type="match status" value="1"/>
</dbReference>
<evidence type="ECO:0000313" key="8">
    <source>
        <dbReference type="Proteomes" id="UP000198705"/>
    </source>
</evidence>
<gene>
    <name evidence="7" type="ORF">SAMN04487989_102454</name>
</gene>
<dbReference type="Proteomes" id="UP000198705">
    <property type="component" value="Unassembled WGS sequence"/>
</dbReference>
<feature type="domain" description="Translocation and assembly module TamB C-terminal" evidence="6">
    <location>
        <begin position="997"/>
        <end position="1419"/>
    </location>
</feature>
<organism evidence="7 8">
    <name type="scientific">Bizionia echini</name>
    <dbReference type="NCBI Taxonomy" id="649333"/>
    <lineage>
        <taxon>Bacteria</taxon>
        <taxon>Pseudomonadati</taxon>
        <taxon>Bacteroidota</taxon>
        <taxon>Flavobacteriia</taxon>
        <taxon>Flavobacteriales</taxon>
        <taxon>Flavobacteriaceae</taxon>
        <taxon>Bizionia</taxon>
    </lineage>
</organism>
<accession>A0A1I5B357</accession>
<evidence type="ECO:0000256" key="1">
    <source>
        <dbReference type="ARBA" id="ARBA00004167"/>
    </source>
</evidence>
<dbReference type="InterPro" id="IPR007452">
    <property type="entry name" value="TamB_C"/>
</dbReference>
<dbReference type="STRING" id="649333.SAMN04487989_102454"/>
<name>A0A1I5B357_9FLAO</name>
<dbReference type="EMBL" id="FOVN01000002">
    <property type="protein sequence ID" value="SFN69061.1"/>
    <property type="molecule type" value="Genomic_DNA"/>
</dbReference>
<evidence type="ECO:0000313" key="7">
    <source>
        <dbReference type="EMBL" id="SFN69061.1"/>
    </source>
</evidence>
<keyword evidence="8" id="KW-1185">Reference proteome</keyword>
<proteinExistence type="predicted"/>
<dbReference type="PANTHER" id="PTHR36985:SF1">
    <property type="entry name" value="TRANSLOCATION AND ASSEMBLY MODULE SUBUNIT TAMB"/>
    <property type="match status" value="1"/>
</dbReference>
<dbReference type="GO" id="GO:0009306">
    <property type="term" value="P:protein secretion"/>
    <property type="evidence" value="ECO:0007669"/>
    <property type="project" value="InterPro"/>
</dbReference>
<comment type="subcellular location">
    <subcellularLocation>
        <location evidence="1">Membrane</location>
        <topology evidence="1">Single-pass membrane protein</topology>
    </subcellularLocation>
</comment>
<keyword evidence="2" id="KW-0812">Transmembrane</keyword>
<evidence type="ECO:0000256" key="4">
    <source>
        <dbReference type="ARBA" id="ARBA00023136"/>
    </source>
</evidence>
<reference evidence="8" key="1">
    <citation type="submission" date="2016-10" db="EMBL/GenBank/DDBJ databases">
        <authorList>
            <person name="Varghese N."/>
            <person name="Submissions S."/>
        </authorList>
    </citation>
    <scope>NUCLEOTIDE SEQUENCE [LARGE SCALE GENOMIC DNA]</scope>
    <source>
        <strain evidence="8">DSM 23925</strain>
    </source>
</reference>
<dbReference type="GO" id="GO:0005886">
    <property type="term" value="C:plasma membrane"/>
    <property type="evidence" value="ECO:0007669"/>
    <property type="project" value="InterPro"/>
</dbReference>
<keyword evidence="4" id="KW-0472">Membrane</keyword>
<keyword evidence="3" id="KW-1133">Transmembrane helix</keyword>